<keyword evidence="3" id="KW-1185">Reference proteome</keyword>
<keyword evidence="1" id="KW-0812">Transmembrane</keyword>
<evidence type="ECO:0000313" key="3">
    <source>
        <dbReference type="Proteomes" id="UP000273145"/>
    </source>
</evidence>
<dbReference type="AlphaFoldDB" id="A0A3S8RRB2"/>
<dbReference type="EMBL" id="CP034248">
    <property type="protein sequence ID" value="AZK45478.1"/>
    <property type="molecule type" value="Genomic_DNA"/>
</dbReference>
<evidence type="ECO:0000256" key="1">
    <source>
        <dbReference type="SAM" id="Phobius"/>
    </source>
</evidence>
<organism evidence="2 3">
    <name type="scientific">Paenibacillus lentus</name>
    <dbReference type="NCBI Taxonomy" id="1338368"/>
    <lineage>
        <taxon>Bacteria</taxon>
        <taxon>Bacillati</taxon>
        <taxon>Bacillota</taxon>
        <taxon>Bacilli</taxon>
        <taxon>Bacillales</taxon>
        <taxon>Paenibacillaceae</taxon>
        <taxon>Paenibacillus</taxon>
    </lineage>
</organism>
<accession>A0A3S8RRB2</accession>
<dbReference type="OrthoDB" id="2532896at2"/>
<dbReference type="Proteomes" id="UP000273145">
    <property type="component" value="Chromosome"/>
</dbReference>
<proteinExistence type="predicted"/>
<dbReference type="KEGG" id="plen:EIM92_04090"/>
<protein>
    <submittedName>
        <fullName evidence="2">Uncharacterized protein</fullName>
    </submittedName>
</protein>
<name>A0A3S8RRB2_9BACL</name>
<sequence>MNNHNNRKGYFLAGVLIALAAILIIGIVKLQEQDKLLRTTNAAVNEAVNFERMVEEESSGQEPAPLEEDQMGEADSLYLLDHLPFKEEEVSSIKEEEVSSISVIHSGIKIEVPTERQYVILQSLRFTDMQAAVTDESPLSEQIILQFNLTNQRVIEVPYSMDNNAYEVAGKAYYADDQVLLLMHGLIRPESELGVYDTFEEKARLEMEQLEEQSEPQGIELEQITVDDLLFIDWEERLKTEIADWEISYYDHATGEVREARKFKDGIIQLNNKIIFSGGSHETPGGVKVGLTTTEVNNKLDADPRKLPGKWSYRVGDYFRFHLYFDDSKVKYMVLTQPL</sequence>
<keyword evidence="1" id="KW-0472">Membrane</keyword>
<keyword evidence="1" id="KW-1133">Transmembrane helix</keyword>
<gene>
    <name evidence="2" type="ORF">EIM92_04090</name>
</gene>
<evidence type="ECO:0000313" key="2">
    <source>
        <dbReference type="EMBL" id="AZK45478.1"/>
    </source>
</evidence>
<reference evidence="2 3" key="1">
    <citation type="submission" date="2018-11" db="EMBL/GenBank/DDBJ databases">
        <title>Genome sequencing of Paenibacillus lentus DSM25539(T).</title>
        <authorList>
            <person name="Kook J.-K."/>
            <person name="Park S.-N."/>
            <person name="Lim Y.K."/>
        </authorList>
    </citation>
    <scope>NUCLEOTIDE SEQUENCE [LARGE SCALE GENOMIC DNA]</scope>
    <source>
        <strain evidence="2 3">DSM 25539</strain>
    </source>
</reference>
<feature type="transmembrane region" description="Helical" evidence="1">
    <location>
        <begin position="9"/>
        <end position="28"/>
    </location>
</feature>
<dbReference type="RefSeq" id="WP_125081595.1">
    <property type="nucleotide sequence ID" value="NZ_CP034248.1"/>
</dbReference>